<dbReference type="PROSITE" id="PS51455">
    <property type="entry name" value="PIPK"/>
    <property type="match status" value="1"/>
</dbReference>
<dbReference type="GO" id="GO:0046854">
    <property type="term" value="P:phosphatidylinositol phosphate biosynthetic process"/>
    <property type="evidence" value="ECO:0007669"/>
    <property type="project" value="TreeGrafter"/>
</dbReference>
<evidence type="ECO:0000313" key="4">
    <source>
        <dbReference type="EMBL" id="ROT83095.1"/>
    </source>
</evidence>
<dbReference type="InterPro" id="IPR023610">
    <property type="entry name" value="PInositol-4/5-P-5/4-kinase"/>
</dbReference>
<dbReference type="InterPro" id="IPR027484">
    <property type="entry name" value="PInositol-4-P-5-kinase_N"/>
</dbReference>
<dbReference type="InterPro" id="IPR002498">
    <property type="entry name" value="PInositol-4-P-4/5-kinase_core"/>
</dbReference>
<comment type="caution">
    <text evidence="4">The sequence shown here is derived from an EMBL/GenBank/DDBJ whole genome shotgun (WGS) entry which is preliminary data.</text>
</comment>
<keyword evidence="1" id="KW-0808">Transferase</keyword>
<keyword evidence="1 4" id="KW-0418">Kinase</keyword>
<dbReference type="OrthoDB" id="20783at2759"/>
<reference evidence="4 5" key="2">
    <citation type="submission" date="2019-01" db="EMBL/GenBank/DDBJ databases">
        <title>The decoding of complex shrimp genome reveals the adaptation for benthos swimmer, frequently molting mechanism and breeding impact on genome.</title>
        <authorList>
            <person name="Sun Y."/>
            <person name="Gao Y."/>
            <person name="Yu Y."/>
        </authorList>
    </citation>
    <scope>NUCLEOTIDE SEQUENCE [LARGE SCALE GENOMIC DNA]</scope>
    <source>
        <tissue evidence="4">Muscle</tissue>
    </source>
</reference>
<dbReference type="STRING" id="6689.A0A423U303"/>
<keyword evidence="5" id="KW-1185">Reference proteome</keyword>
<dbReference type="EMBL" id="QCYY01000739">
    <property type="protein sequence ID" value="ROT83095.1"/>
    <property type="molecule type" value="Genomic_DNA"/>
</dbReference>
<organism evidence="4 5">
    <name type="scientific">Penaeus vannamei</name>
    <name type="common">Whiteleg shrimp</name>
    <name type="synonym">Litopenaeus vannamei</name>
    <dbReference type="NCBI Taxonomy" id="6689"/>
    <lineage>
        <taxon>Eukaryota</taxon>
        <taxon>Metazoa</taxon>
        <taxon>Ecdysozoa</taxon>
        <taxon>Arthropoda</taxon>
        <taxon>Crustacea</taxon>
        <taxon>Multicrustacea</taxon>
        <taxon>Malacostraca</taxon>
        <taxon>Eumalacostraca</taxon>
        <taxon>Eucarida</taxon>
        <taxon>Decapoda</taxon>
        <taxon>Dendrobranchiata</taxon>
        <taxon>Penaeoidea</taxon>
        <taxon>Penaeidae</taxon>
        <taxon>Penaeus</taxon>
    </lineage>
</organism>
<protein>
    <submittedName>
        <fullName evidence="4">Phosphatidylinositol 5-phosphate 4-kinase type-2 alpha</fullName>
    </submittedName>
</protein>
<evidence type="ECO:0000313" key="5">
    <source>
        <dbReference type="Proteomes" id="UP000283509"/>
    </source>
</evidence>
<dbReference type="Proteomes" id="UP000283509">
    <property type="component" value="Unassembled WGS sequence"/>
</dbReference>
<dbReference type="GO" id="GO:0016308">
    <property type="term" value="F:1-phosphatidylinositol-4-phosphate 5-kinase activity"/>
    <property type="evidence" value="ECO:0007669"/>
    <property type="project" value="TreeGrafter"/>
</dbReference>
<gene>
    <name evidence="4" type="ORF">C7M84_023730</name>
</gene>
<sequence length="209" mass="24176">MLMPDDFKAHSKVRVDNHLFNKENLPSHFKVKEYCPIVFRNLRERFGIDDADYRESLTRSQPVAIDSPGRSGARFYCSSDKMYILKTLTSDEYVVNRHGKTLLPQYLAMYRLTVESVETYCVVMRNIFSTFLQIHKKYDLKGSTVDREASPKELEKNLPTLKDNDFMKDGTKIHIGEEAKAQLMDTLTADVESPQTHKPLAPIRRRGRA</sequence>
<dbReference type="GO" id="GO:0005886">
    <property type="term" value="C:plasma membrane"/>
    <property type="evidence" value="ECO:0007669"/>
    <property type="project" value="TreeGrafter"/>
</dbReference>
<name>A0A423U303_PENVA</name>
<proteinExistence type="predicted"/>
<dbReference type="Gene3D" id="3.30.800.10">
    <property type="entry name" value="Phosphatidylinositol Phosphate Kinase II Beta"/>
    <property type="match status" value="1"/>
</dbReference>
<dbReference type="SUPFAM" id="SSF56104">
    <property type="entry name" value="SAICAR synthase-like"/>
    <property type="match status" value="1"/>
</dbReference>
<dbReference type="Gene3D" id="3.30.810.10">
    <property type="entry name" value="2-Layer Sandwich"/>
    <property type="match status" value="1"/>
</dbReference>
<keyword evidence="1" id="KW-0547">Nucleotide-binding</keyword>
<dbReference type="GO" id="GO:0005524">
    <property type="term" value="F:ATP binding"/>
    <property type="evidence" value="ECO:0007669"/>
    <property type="project" value="UniProtKB-UniRule"/>
</dbReference>
<keyword evidence="1" id="KW-0067">ATP-binding</keyword>
<dbReference type="GO" id="GO:0016309">
    <property type="term" value="F:1-phosphatidylinositol-5-phosphate 4-kinase activity"/>
    <property type="evidence" value="ECO:0007669"/>
    <property type="project" value="TreeGrafter"/>
</dbReference>
<dbReference type="PANTHER" id="PTHR23086:SF8">
    <property type="entry name" value="PHOSPHATIDYLINOSITOL 5-PHOSPHATE 4-KINASE, ISOFORM A"/>
    <property type="match status" value="1"/>
</dbReference>
<dbReference type="Pfam" id="PF01504">
    <property type="entry name" value="PIP5K"/>
    <property type="match status" value="1"/>
</dbReference>
<feature type="region of interest" description="Disordered" evidence="2">
    <location>
        <begin position="189"/>
        <end position="209"/>
    </location>
</feature>
<dbReference type="AlphaFoldDB" id="A0A423U303"/>
<evidence type="ECO:0000256" key="1">
    <source>
        <dbReference type="PROSITE-ProRule" id="PRU00781"/>
    </source>
</evidence>
<dbReference type="InterPro" id="IPR027483">
    <property type="entry name" value="PInositol-4-P-4/5-kinase_C_sf"/>
</dbReference>
<accession>A0A423U303</accession>
<evidence type="ECO:0000256" key="2">
    <source>
        <dbReference type="SAM" id="MobiDB-lite"/>
    </source>
</evidence>
<reference evidence="4 5" key="1">
    <citation type="submission" date="2018-04" db="EMBL/GenBank/DDBJ databases">
        <authorList>
            <person name="Zhang X."/>
            <person name="Yuan J."/>
            <person name="Li F."/>
            <person name="Xiang J."/>
        </authorList>
    </citation>
    <scope>NUCLEOTIDE SEQUENCE [LARGE SCALE GENOMIC DNA]</scope>
    <source>
        <tissue evidence="4">Muscle</tissue>
    </source>
</reference>
<feature type="domain" description="PIPK" evidence="3">
    <location>
        <begin position="1"/>
        <end position="209"/>
    </location>
</feature>
<dbReference type="PANTHER" id="PTHR23086">
    <property type="entry name" value="PHOSPHATIDYLINOSITOL-4-PHOSPHATE 5-KINASE"/>
    <property type="match status" value="1"/>
</dbReference>
<dbReference type="SMART" id="SM00330">
    <property type="entry name" value="PIPKc"/>
    <property type="match status" value="1"/>
</dbReference>
<evidence type="ECO:0000259" key="3">
    <source>
        <dbReference type="PROSITE" id="PS51455"/>
    </source>
</evidence>